<proteinExistence type="predicted"/>
<feature type="compositionally biased region" description="Polar residues" evidence="1">
    <location>
        <begin position="293"/>
        <end position="303"/>
    </location>
</feature>
<dbReference type="HOGENOM" id="CLU_446161_0_0_1"/>
<keyword evidence="3" id="KW-1185">Reference proteome</keyword>
<reference evidence="2 3" key="1">
    <citation type="journal article" date="2014" name="BMC Genomics">
        <title>Genome sequencing of four Aureobasidium pullulans varieties: biotechnological potential, stress tolerance, and description of new species.</title>
        <authorList>
            <person name="Gostin Ar C."/>
            <person name="Ohm R.A."/>
            <person name="Kogej T."/>
            <person name="Sonjak S."/>
            <person name="Turk M."/>
            <person name="Zajc J."/>
            <person name="Zalar P."/>
            <person name="Grube M."/>
            <person name="Sun H."/>
            <person name="Han J."/>
            <person name="Sharma A."/>
            <person name="Chiniquy J."/>
            <person name="Ngan C.Y."/>
            <person name="Lipzen A."/>
            <person name="Barry K."/>
            <person name="Grigoriev I.V."/>
            <person name="Gunde-Cimerman N."/>
        </authorList>
    </citation>
    <scope>NUCLEOTIDE SEQUENCE [LARGE SCALE GENOMIC DNA]</scope>
    <source>
        <strain evidence="2 3">EXF-2481</strain>
    </source>
</reference>
<feature type="compositionally biased region" description="Low complexity" evidence="1">
    <location>
        <begin position="304"/>
        <end position="315"/>
    </location>
</feature>
<dbReference type="EMBL" id="KL584757">
    <property type="protein sequence ID" value="KEQ95965.1"/>
    <property type="molecule type" value="Genomic_DNA"/>
</dbReference>
<protein>
    <submittedName>
        <fullName evidence="2">Uncharacterized protein</fullName>
    </submittedName>
</protein>
<feature type="region of interest" description="Disordered" evidence="1">
    <location>
        <begin position="228"/>
        <end position="264"/>
    </location>
</feature>
<dbReference type="RefSeq" id="XP_013344543.1">
    <property type="nucleotide sequence ID" value="XM_013489089.1"/>
</dbReference>
<dbReference type="GeneID" id="25366274"/>
<feature type="region of interest" description="Disordered" evidence="1">
    <location>
        <begin position="293"/>
        <end position="359"/>
    </location>
</feature>
<gene>
    <name evidence="2" type="ORF">AUEXF2481DRAFT_39042</name>
</gene>
<dbReference type="AlphaFoldDB" id="A0A074YDY8"/>
<dbReference type="Proteomes" id="UP000030641">
    <property type="component" value="Unassembled WGS sequence"/>
</dbReference>
<accession>A0A074YDY8</accession>
<name>A0A074YDY8_AURSE</name>
<sequence>MIEPPWSLEGALEIDWTLSRPCIVSWTDINLETKTLGVEPQTVTLWFGVEPKSRVWIVLLRITLRFKISVRSIPFDFYIFVDPHSFQISKDPLAALSPELIDLPELHAAKSEHGWLSAIVQQQKHTQPAGLVLMKHQPPGNKPWSGTSLHLLSLVYSLSTAPEFKIYLGNESNVRRFVNRLNNELPRIIVPAHIDLQKAYRGRGGIWDDWNSYSDEIIGVQRADRLRFPDLPPDYSKTSTQPSQSRDFPPWSSLKRAADTQESESSLKKIVRLAQDSFPDCTPTEANTSIREGWSQQSAQVDMSSEQEQSTQSQSPRDNNHIRLTPGRLQTPEHKNPLPPYEDDETPPYIAHSSSPESLDRRCMKPTIFTRQYPIDASPKPTDLEVIVAATIQAQMPTIVAQVYNQIKLNETATLAQTTIDKHVAIHMPTMMQATLTAHLSDVNDEFESASGELQEVKDDAITEMRSARDDVLKELEEEIQVVHVEYRERVSELREEVFVDITDKMTEFEARIEAKTSVATPPAYGSVVPGTINRIKDAVKAFRDTYQVSLTSEQQVMVLLSFAQYSNAEVFMEADQESKRLLVAHWAGAERYVTNGVSVSLAGRG</sequence>
<evidence type="ECO:0000313" key="3">
    <source>
        <dbReference type="Proteomes" id="UP000030641"/>
    </source>
</evidence>
<dbReference type="OrthoDB" id="3912782at2759"/>
<feature type="compositionally biased region" description="Polar residues" evidence="1">
    <location>
        <begin position="236"/>
        <end position="246"/>
    </location>
</feature>
<evidence type="ECO:0000256" key="1">
    <source>
        <dbReference type="SAM" id="MobiDB-lite"/>
    </source>
</evidence>
<evidence type="ECO:0000313" key="2">
    <source>
        <dbReference type="EMBL" id="KEQ95965.1"/>
    </source>
</evidence>
<organism evidence="2 3">
    <name type="scientific">Aureobasidium subglaciale (strain EXF-2481)</name>
    <name type="common">Aureobasidium pullulans var. subglaciale</name>
    <dbReference type="NCBI Taxonomy" id="1043005"/>
    <lineage>
        <taxon>Eukaryota</taxon>
        <taxon>Fungi</taxon>
        <taxon>Dikarya</taxon>
        <taxon>Ascomycota</taxon>
        <taxon>Pezizomycotina</taxon>
        <taxon>Dothideomycetes</taxon>
        <taxon>Dothideomycetidae</taxon>
        <taxon>Dothideales</taxon>
        <taxon>Saccotheciaceae</taxon>
        <taxon>Aureobasidium</taxon>
    </lineage>
</organism>
<dbReference type="InParanoid" id="A0A074YDY8"/>